<accession>A0AAU8JU81</accession>
<feature type="transmembrane region" description="Helical" evidence="7">
    <location>
        <begin position="112"/>
        <end position="131"/>
    </location>
</feature>
<dbReference type="Pfam" id="PF07681">
    <property type="entry name" value="DoxX"/>
    <property type="match status" value="1"/>
</dbReference>
<dbReference type="EMBL" id="CP159872">
    <property type="protein sequence ID" value="XCM79429.1"/>
    <property type="molecule type" value="Genomic_DNA"/>
</dbReference>
<sequence>MTSLYRKDLGLLALRTTVGGVLFAHGAQKLFGWFGGGGLEGTAAAMEHMGFEPGLRNAKAAGLGEAGGGALLALGLATPAAGAMVAGTMAGATSVHAPAGFFAMGGGYEYPAMLGACGLALGIAGAGRYSLDHALGHRLDRPWLGVLAFSVSALGAVAVVTRRQDVLRRREARAADEAAMQARAGTGIA</sequence>
<evidence type="ECO:0000256" key="6">
    <source>
        <dbReference type="ARBA" id="ARBA00023136"/>
    </source>
</evidence>
<evidence type="ECO:0000313" key="8">
    <source>
        <dbReference type="EMBL" id="XCM79429.1"/>
    </source>
</evidence>
<evidence type="ECO:0000256" key="2">
    <source>
        <dbReference type="ARBA" id="ARBA00006679"/>
    </source>
</evidence>
<evidence type="ECO:0000256" key="3">
    <source>
        <dbReference type="ARBA" id="ARBA00022475"/>
    </source>
</evidence>
<proteinExistence type="inferred from homology"/>
<keyword evidence="4 7" id="KW-0812">Transmembrane</keyword>
<comment type="subcellular location">
    <subcellularLocation>
        <location evidence="1">Cell membrane</location>
        <topology evidence="1">Multi-pass membrane protein</topology>
    </subcellularLocation>
</comment>
<dbReference type="InterPro" id="IPR051907">
    <property type="entry name" value="DoxX-like_oxidoreductase"/>
</dbReference>
<reference evidence="8" key="1">
    <citation type="submission" date="2024-06" db="EMBL/GenBank/DDBJ databases">
        <title>The genome sequences of Kitasatospora sp. strain HUAS MG31.</title>
        <authorList>
            <person name="Mo P."/>
        </authorList>
    </citation>
    <scope>NUCLEOTIDE SEQUENCE</scope>
    <source>
        <strain evidence="8">HUAS MG31</strain>
    </source>
</reference>
<keyword evidence="5 7" id="KW-1133">Transmembrane helix</keyword>
<comment type="similarity">
    <text evidence="2">Belongs to the DoxX family.</text>
</comment>
<dbReference type="InterPro" id="IPR032808">
    <property type="entry name" value="DoxX"/>
</dbReference>
<dbReference type="PANTHER" id="PTHR33452:SF1">
    <property type="entry name" value="INNER MEMBRANE PROTEIN YPHA-RELATED"/>
    <property type="match status" value="1"/>
</dbReference>
<dbReference type="PANTHER" id="PTHR33452">
    <property type="entry name" value="OXIDOREDUCTASE CATD-RELATED"/>
    <property type="match status" value="1"/>
</dbReference>
<organism evidence="8">
    <name type="scientific">Kitasatospora camelliae</name>
    <dbReference type="NCBI Taxonomy" id="3156397"/>
    <lineage>
        <taxon>Bacteria</taxon>
        <taxon>Bacillati</taxon>
        <taxon>Actinomycetota</taxon>
        <taxon>Actinomycetes</taxon>
        <taxon>Kitasatosporales</taxon>
        <taxon>Streptomycetaceae</taxon>
        <taxon>Kitasatospora</taxon>
    </lineage>
</organism>
<name>A0AAU8JU81_9ACTN</name>
<evidence type="ECO:0000256" key="1">
    <source>
        <dbReference type="ARBA" id="ARBA00004651"/>
    </source>
</evidence>
<feature type="transmembrane region" description="Helical" evidence="7">
    <location>
        <begin position="143"/>
        <end position="161"/>
    </location>
</feature>
<evidence type="ECO:0000256" key="5">
    <source>
        <dbReference type="ARBA" id="ARBA00022989"/>
    </source>
</evidence>
<dbReference type="KEGG" id="kcm:ABWK59_11055"/>
<dbReference type="AlphaFoldDB" id="A0AAU8JU81"/>
<dbReference type="RefSeq" id="WP_354640072.1">
    <property type="nucleotide sequence ID" value="NZ_CP159872.1"/>
</dbReference>
<keyword evidence="6 7" id="KW-0472">Membrane</keyword>
<keyword evidence="3" id="KW-1003">Cell membrane</keyword>
<dbReference type="GO" id="GO:0005886">
    <property type="term" value="C:plasma membrane"/>
    <property type="evidence" value="ECO:0007669"/>
    <property type="project" value="UniProtKB-SubCell"/>
</dbReference>
<evidence type="ECO:0000256" key="4">
    <source>
        <dbReference type="ARBA" id="ARBA00022692"/>
    </source>
</evidence>
<evidence type="ECO:0000256" key="7">
    <source>
        <dbReference type="SAM" id="Phobius"/>
    </source>
</evidence>
<gene>
    <name evidence="8" type="ORF">ABWK59_11055</name>
</gene>
<protein>
    <submittedName>
        <fullName evidence="8">DoxX family membrane protein</fullName>
    </submittedName>
</protein>